<evidence type="ECO:0000313" key="3">
    <source>
        <dbReference type="EMBL" id="QOS40908.1"/>
    </source>
</evidence>
<sequence length="287" mass="32002">MKRYFLRFFSLLILLLVPVFVSCKEEDDDVSYKVGDIVLLDGTCISYSDRNSITEDQKAAAVGVVYYVYDSGKKDDITAYIRQSKNSDVRKIKALAITLKHQRLTSWARMSTTGYKTDFTEIKASELKIGTEAWSVIYNALNGKVLSKDDYLYEFDGTPDAEPLYDEEDGWYITEQGNGIFEQSNYPLFYYANSYAEENSLSDISFAGGFHIPSLAEFEKIADNIKTVQGSLDAVVSDMSLASLGRFWTSNQADDASSADVYNFSTGSSSSASKSTETQAVTVFALY</sequence>
<reference evidence="3 5" key="1">
    <citation type="submission" date="2018-08" db="EMBL/GenBank/DDBJ databases">
        <title>The first complete genome of Treponema rectale (CHPAT), a commensal spirochete of the bovine rectum.</title>
        <authorList>
            <person name="Staton G.J."/>
            <person name="Clegg S.R."/>
            <person name="Carter S.D."/>
            <person name="Radford A.D."/>
            <person name="Darby A."/>
            <person name="Hall N."/>
            <person name="Birtles R.J."/>
            <person name="Evans N.J."/>
        </authorList>
    </citation>
    <scope>NUCLEOTIDE SEQUENCE [LARGE SCALE GENOMIC DNA]</scope>
    <source>
        <strain evidence="3 5">CHPA</strain>
    </source>
</reference>
<keyword evidence="1" id="KW-0732">Signal</keyword>
<proteinExistence type="predicted"/>
<feature type="chain" id="PRO_5036240832" evidence="1">
    <location>
        <begin position="24"/>
        <end position="287"/>
    </location>
</feature>
<dbReference type="EMBL" id="JACHFR010000002">
    <property type="protein sequence ID" value="MBB5219196.1"/>
    <property type="molecule type" value="Genomic_DNA"/>
</dbReference>
<dbReference type="RefSeq" id="WP_184652616.1">
    <property type="nucleotide sequence ID" value="NZ_JACHFR010000002.1"/>
</dbReference>
<dbReference type="PROSITE" id="PS51257">
    <property type="entry name" value="PROKAR_LIPOPROTEIN"/>
    <property type="match status" value="1"/>
</dbReference>
<dbReference type="EMBL" id="CP031517">
    <property type="protein sequence ID" value="QOS40908.1"/>
    <property type="molecule type" value="Genomic_DNA"/>
</dbReference>
<dbReference type="AlphaFoldDB" id="A0A840SH15"/>
<organism evidence="2 4">
    <name type="scientific">Treponema rectale</name>
    <dbReference type="NCBI Taxonomy" id="744512"/>
    <lineage>
        <taxon>Bacteria</taxon>
        <taxon>Pseudomonadati</taxon>
        <taxon>Spirochaetota</taxon>
        <taxon>Spirochaetia</taxon>
        <taxon>Spirochaetales</taxon>
        <taxon>Treponemataceae</taxon>
        <taxon>Treponema</taxon>
    </lineage>
</organism>
<feature type="signal peptide" evidence="1">
    <location>
        <begin position="1"/>
        <end position="23"/>
    </location>
</feature>
<protein>
    <submittedName>
        <fullName evidence="2">Uncharacterized protein</fullName>
    </submittedName>
</protein>
<name>A0A840SH15_9SPIR</name>
<gene>
    <name evidence="3" type="ORF">DYE49_10815</name>
    <name evidence="2" type="ORF">HNP77_001565</name>
</gene>
<keyword evidence="4" id="KW-1185">Reference proteome</keyword>
<evidence type="ECO:0000256" key="1">
    <source>
        <dbReference type="SAM" id="SignalP"/>
    </source>
</evidence>
<reference evidence="2 4" key="2">
    <citation type="submission" date="2020-08" db="EMBL/GenBank/DDBJ databases">
        <title>Genomic Encyclopedia of Type Strains, Phase IV (KMG-IV): sequencing the most valuable type-strain genomes for metagenomic binning, comparative biology and taxonomic classification.</title>
        <authorList>
            <person name="Goeker M."/>
        </authorList>
    </citation>
    <scope>NUCLEOTIDE SEQUENCE [LARGE SCALE GENOMIC DNA]</scope>
    <source>
        <strain evidence="2 4">DSM 103679</strain>
    </source>
</reference>
<accession>A0A840SH15</accession>
<dbReference type="Proteomes" id="UP000593591">
    <property type="component" value="Chromosome"/>
</dbReference>
<evidence type="ECO:0000313" key="5">
    <source>
        <dbReference type="Proteomes" id="UP000593591"/>
    </source>
</evidence>
<dbReference type="Proteomes" id="UP000578697">
    <property type="component" value="Unassembled WGS sequence"/>
</dbReference>
<evidence type="ECO:0000313" key="2">
    <source>
        <dbReference type="EMBL" id="MBB5219196.1"/>
    </source>
</evidence>
<evidence type="ECO:0000313" key="4">
    <source>
        <dbReference type="Proteomes" id="UP000578697"/>
    </source>
</evidence>
<dbReference type="KEGG" id="trc:DYE49_10815"/>